<dbReference type="Gene3D" id="3.30.1330.40">
    <property type="entry name" value="RutC-like"/>
    <property type="match status" value="1"/>
</dbReference>
<dbReference type="AlphaFoldDB" id="A0A4P7PK91"/>
<accession>A0A4P7PK91</accession>
<evidence type="ECO:0000256" key="1">
    <source>
        <dbReference type="ARBA" id="ARBA00010552"/>
    </source>
</evidence>
<dbReference type="GO" id="GO:0019239">
    <property type="term" value="F:deaminase activity"/>
    <property type="evidence" value="ECO:0007669"/>
    <property type="project" value="TreeGrafter"/>
</dbReference>
<dbReference type="PANTHER" id="PTHR11803:SF58">
    <property type="entry name" value="PROTEIN HMF1-RELATED"/>
    <property type="match status" value="1"/>
</dbReference>
<dbReference type="SUPFAM" id="SSF55298">
    <property type="entry name" value="YjgF-like"/>
    <property type="match status" value="1"/>
</dbReference>
<dbReference type="PANTHER" id="PTHR11803">
    <property type="entry name" value="2-IMINOBUTANOATE/2-IMINOPROPANOATE DEAMINASE RIDA"/>
    <property type="match status" value="1"/>
</dbReference>
<dbReference type="RefSeq" id="WP_052760636.1">
    <property type="nucleotide sequence ID" value="NZ_CP035088.1"/>
</dbReference>
<dbReference type="InterPro" id="IPR035959">
    <property type="entry name" value="RutC-like_sf"/>
</dbReference>
<reference evidence="3 4" key="1">
    <citation type="journal article" date="2019" name="Front. Microbiol.">
        <title>In silico and Genetic Analyses of Cyclic Lipopeptide Synthetic Gene Clusters in Pseudomonas sp. 11K1.</title>
        <authorList>
            <person name="Zhao H."/>
            <person name="Liu Y.P."/>
            <person name="Zhang L.Q."/>
        </authorList>
    </citation>
    <scope>NUCLEOTIDE SEQUENCE [LARGE SCALE GENOMIC DNA]</scope>
    <source>
        <strain evidence="3 4">11K1</strain>
    </source>
</reference>
<evidence type="ECO:0000256" key="2">
    <source>
        <dbReference type="SAM" id="SignalP"/>
    </source>
</evidence>
<sequence>MTTQTTPTPHPSHFNKFRTRKILLLALLPFLSTQLFAMEPKAAFHLNAEFEKQYSFSIAVKAGDFLRIGGVTSVDKDGKEVYAGDATKQMQLIYERMAAILKAHGADFSNVVSETIYYKTDNDIYFKALETRAAVYKGLVAPSASGVRVVDFASDSALIEITAVAYLGK</sequence>
<evidence type="ECO:0000313" key="3">
    <source>
        <dbReference type="EMBL" id="QBZ91219.1"/>
    </source>
</evidence>
<dbReference type="CDD" id="cd00448">
    <property type="entry name" value="YjgF_YER057c_UK114_family"/>
    <property type="match status" value="1"/>
</dbReference>
<gene>
    <name evidence="3" type="ORF">EPZ47_21780</name>
</gene>
<dbReference type="KEGG" id="pvk:EPZ47_21780"/>
<dbReference type="OrthoDB" id="6983976at2"/>
<dbReference type="EMBL" id="CP035088">
    <property type="protein sequence ID" value="QBZ91219.1"/>
    <property type="molecule type" value="Genomic_DNA"/>
</dbReference>
<comment type="similarity">
    <text evidence="1">Belongs to the RutC family.</text>
</comment>
<dbReference type="InterPro" id="IPR006175">
    <property type="entry name" value="YjgF/YER057c/UK114"/>
</dbReference>
<organism evidence="3 4">
    <name type="scientific">Pseudomonas viciae</name>
    <dbReference type="NCBI Taxonomy" id="2505979"/>
    <lineage>
        <taxon>Bacteria</taxon>
        <taxon>Pseudomonadati</taxon>
        <taxon>Pseudomonadota</taxon>
        <taxon>Gammaproteobacteria</taxon>
        <taxon>Pseudomonadales</taxon>
        <taxon>Pseudomonadaceae</taxon>
        <taxon>Pseudomonas</taxon>
    </lineage>
</organism>
<evidence type="ECO:0000313" key="4">
    <source>
        <dbReference type="Proteomes" id="UP000296468"/>
    </source>
</evidence>
<proteinExistence type="inferred from homology"/>
<feature type="chain" id="PRO_5020205474" evidence="2">
    <location>
        <begin position="38"/>
        <end position="169"/>
    </location>
</feature>
<protein>
    <submittedName>
        <fullName evidence="3">RidA family protein</fullName>
    </submittedName>
</protein>
<feature type="signal peptide" evidence="2">
    <location>
        <begin position="1"/>
        <end position="37"/>
    </location>
</feature>
<dbReference type="Pfam" id="PF01042">
    <property type="entry name" value="Ribonuc_L-PSP"/>
    <property type="match status" value="1"/>
</dbReference>
<keyword evidence="2" id="KW-0732">Signal</keyword>
<dbReference type="GO" id="GO:0005829">
    <property type="term" value="C:cytosol"/>
    <property type="evidence" value="ECO:0007669"/>
    <property type="project" value="TreeGrafter"/>
</dbReference>
<dbReference type="Proteomes" id="UP000296468">
    <property type="component" value="Chromosome"/>
</dbReference>
<name>A0A4P7PK91_9PSED</name>